<feature type="region of interest" description="Disordered" evidence="5">
    <location>
        <begin position="157"/>
        <end position="250"/>
    </location>
</feature>
<evidence type="ECO:0000256" key="2">
    <source>
        <dbReference type="ARBA" id="ARBA00023015"/>
    </source>
</evidence>
<evidence type="ECO:0000259" key="6">
    <source>
        <dbReference type="PROSITE" id="PS50888"/>
    </source>
</evidence>
<evidence type="ECO:0000313" key="8">
    <source>
        <dbReference type="Proteomes" id="UP001161247"/>
    </source>
</evidence>
<dbReference type="Proteomes" id="UP001161247">
    <property type="component" value="Chromosome 4"/>
</dbReference>
<dbReference type="AlphaFoldDB" id="A0AAV1DCE0"/>
<dbReference type="InterPro" id="IPR011598">
    <property type="entry name" value="bHLH_dom"/>
</dbReference>
<protein>
    <submittedName>
        <fullName evidence="7">OLC1v1003226C2</fullName>
    </submittedName>
</protein>
<keyword evidence="4" id="KW-0539">Nucleus</keyword>
<dbReference type="GO" id="GO:0003700">
    <property type="term" value="F:DNA-binding transcription factor activity"/>
    <property type="evidence" value="ECO:0007669"/>
    <property type="project" value="TreeGrafter"/>
</dbReference>
<evidence type="ECO:0000256" key="5">
    <source>
        <dbReference type="SAM" id="MobiDB-lite"/>
    </source>
</evidence>
<feature type="domain" description="BHLH" evidence="6">
    <location>
        <begin position="259"/>
        <end position="309"/>
    </location>
</feature>
<dbReference type="Pfam" id="PF00010">
    <property type="entry name" value="HLH"/>
    <property type="match status" value="1"/>
</dbReference>
<evidence type="ECO:0000256" key="1">
    <source>
        <dbReference type="ARBA" id="ARBA00004123"/>
    </source>
</evidence>
<feature type="compositionally biased region" description="Basic and acidic residues" evidence="5">
    <location>
        <begin position="231"/>
        <end position="250"/>
    </location>
</feature>
<dbReference type="EMBL" id="OX459121">
    <property type="protein sequence ID" value="CAI9104533.1"/>
    <property type="molecule type" value="Genomic_DNA"/>
</dbReference>
<dbReference type="Gene3D" id="4.10.280.10">
    <property type="entry name" value="Helix-loop-helix DNA-binding domain"/>
    <property type="match status" value="1"/>
</dbReference>
<keyword evidence="3" id="KW-0804">Transcription</keyword>
<dbReference type="SMART" id="SM00353">
    <property type="entry name" value="HLH"/>
    <property type="match status" value="1"/>
</dbReference>
<reference evidence="7" key="1">
    <citation type="submission" date="2023-03" db="EMBL/GenBank/DDBJ databases">
        <authorList>
            <person name="Julca I."/>
        </authorList>
    </citation>
    <scope>NUCLEOTIDE SEQUENCE</scope>
</reference>
<dbReference type="InterPro" id="IPR036638">
    <property type="entry name" value="HLH_DNA-bd_sf"/>
</dbReference>
<accession>A0AAV1DCE0</accession>
<dbReference type="InterPro" id="IPR024097">
    <property type="entry name" value="bHLH_ZIP_TF"/>
</dbReference>
<gene>
    <name evidence="7" type="ORF">OLC1_LOCUS13440</name>
</gene>
<dbReference type="GO" id="GO:0046983">
    <property type="term" value="F:protein dimerization activity"/>
    <property type="evidence" value="ECO:0007669"/>
    <property type="project" value="InterPro"/>
</dbReference>
<proteinExistence type="predicted"/>
<keyword evidence="8" id="KW-1185">Reference proteome</keyword>
<comment type="subcellular location">
    <subcellularLocation>
        <location evidence="1">Nucleus</location>
    </subcellularLocation>
</comment>
<evidence type="ECO:0000256" key="4">
    <source>
        <dbReference type="ARBA" id="ARBA00023242"/>
    </source>
</evidence>
<dbReference type="CDD" id="cd18919">
    <property type="entry name" value="bHLH_AtBPE_like"/>
    <property type="match status" value="1"/>
</dbReference>
<dbReference type="PANTHER" id="PTHR12565">
    <property type="entry name" value="STEROL REGULATORY ELEMENT-BINDING PROTEIN"/>
    <property type="match status" value="1"/>
</dbReference>
<evidence type="ECO:0000256" key="3">
    <source>
        <dbReference type="ARBA" id="ARBA00023163"/>
    </source>
</evidence>
<dbReference type="PANTHER" id="PTHR12565:SF184">
    <property type="entry name" value="BHLH TRANSCRIPTION FACTOR"/>
    <property type="match status" value="1"/>
</dbReference>
<organism evidence="7 8">
    <name type="scientific">Oldenlandia corymbosa var. corymbosa</name>
    <dbReference type="NCBI Taxonomy" id="529605"/>
    <lineage>
        <taxon>Eukaryota</taxon>
        <taxon>Viridiplantae</taxon>
        <taxon>Streptophyta</taxon>
        <taxon>Embryophyta</taxon>
        <taxon>Tracheophyta</taxon>
        <taxon>Spermatophyta</taxon>
        <taxon>Magnoliopsida</taxon>
        <taxon>eudicotyledons</taxon>
        <taxon>Gunneridae</taxon>
        <taxon>Pentapetalae</taxon>
        <taxon>asterids</taxon>
        <taxon>lamiids</taxon>
        <taxon>Gentianales</taxon>
        <taxon>Rubiaceae</taxon>
        <taxon>Rubioideae</taxon>
        <taxon>Spermacoceae</taxon>
        <taxon>Hedyotis-Oldenlandia complex</taxon>
        <taxon>Oldenlandia</taxon>
    </lineage>
</organism>
<dbReference type="PROSITE" id="PS50888">
    <property type="entry name" value="BHLH"/>
    <property type="match status" value="1"/>
</dbReference>
<sequence length="456" mass="50178">MMMNTEMLHRLDMPENHTGMGRMSVLERQQGRMRWQELQAQQPQLTQVQQMEGFGGYFNSADQLSNMFSAPAQHFHGGLMINDQNLGGLLLNPTMGPDPCVQSSSSNQFGNVGGDNFGLLGGCELGNVAGFGLNYGVARTASCPPAVVAAVAEAASAATKRKETAPPEKLASTTGRESFKKRKSDKAQNQKAALEDQGKDNKGKGCVEEEESRVTEQRSKDTTTNNNNKTEPSETSKENSKVSEVQKPDYIHVRARRGQATDSHSLAERVRREKISERMKYLQDLVPGCNKITGKAGMLDEIINYVQSLQRQVEFLSMKLATVNPRLDLDIDNLFSKEIFPVSTSGAAHVIEVSSEMNNPANYNFASLEQVVQCCGVETDKNLPDMALRRTTSAPVSLPETLIDSPYLSQMHHYPVWDAELQSLYPLEFQQGRSSTSLLSQPCTGFDGGSNVKVEM</sequence>
<dbReference type="GO" id="GO:0005634">
    <property type="term" value="C:nucleus"/>
    <property type="evidence" value="ECO:0007669"/>
    <property type="project" value="UniProtKB-SubCell"/>
</dbReference>
<evidence type="ECO:0000313" key="7">
    <source>
        <dbReference type="EMBL" id="CAI9104533.1"/>
    </source>
</evidence>
<feature type="compositionally biased region" description="Basic and acidic residues" evidence="5">
    <location>
        <begin position="185"/>
        <end position="221"/>
    </location>
</feature>
<keyword evidence="2" id="KW-0805">Transcription regulation</keyword>
<name>A0AAV1DCE0_OLDCO</name>
<dbReference type="FunFam" id="4.10.280.10:FF:000002">
    <property type="entry name" value="Basic helix-loop-helix transcription factor"/>
    <property type="match status" value="1"/>
</dbReference>
<dbReference type="SUPFAM" id="SSF47459">
    <property type="entry name" value="HLH, helix-loop-helix DNA-binding domain"/>
    <property type="match status" value="1"/>
</dbReference>